<evidence type="ECO:0000313" key="3">
    <source>
        <dbReference type="EnsemblMetazoa" id="CPIJ019506-PA"/>
    </source>
</evidence>
<evidence type="ECO:0000313" key="4">
    <source>
        <dbReference type="Proteomes" id="UP000002320"/>
    </source>
</evidence>
<dbReference type="Proteomes" id="UP000002320">
    <property type="component" value="Unassembled WGS sequence"/>
</dbReference>
<protein>
    <submittedName>
        <fullName evidence="2">Av71 muscle cell intermediate filament</fullName>
    </submittedName>
</protein>
<dbReference type="VEuPathDB" id="VectorBase:CPIJ019506"/>
<evidence type="ECO:0000256" key="1">
    <source>
        <dbReference type="SAM" id="MobiDB-lite"/>
    </source>
</evidence>
<reference evidence="3" key="2">
    <citation type="submission" date="2020-05" db="UniProtKB">
        <authorList>
            <consortium name="EnsemblMetazoa"/>
        </authorList>
    </citation>
    <scope>IDENTIFICATION</scope>
    <source>
        <strain evidence="3">JHB</strain>
    </source>
</reference>
<name>B0XJD4_CULQU</name>
<reference evidence="2" key="1">
    <citation type="submission" date="2007-03" db="EMBL/GenBank/DDBJ databases">
        <title>Annotation of Culex pipiens quinquefasciatus.</title>
        <authorList>
            <consortium name="The Broad Institute Genome Sequencing Platform"/>
            <person name="Atkinson P.W."/>
            <person name="Hemingway J."/>
            <person name="Christensen B.M."/>
            <person name="Higgs S."/>
            <person name="Kodira C."/>
            <person name="Hannick L."/>
            <person name="Megy K."/>
            <person name="O'Leary S."/>
            <person name="Pearson M."/>
            <person name="Haas B.J."/>
            <person name="Mauceli E."/>
            <person name="Wortman J.R."/>
            <person name="Lee N.H."/>
            <person name="Guigo R."/>
            <person name="Stanke M."/>
            <person name="Alvarado L."/>
            <person name="Amedeo P."/>
            <person name="Antoine C.H."/>
            <person name="Arensburger P."/>
            <person name="Bidwell S.L."/>
            <person name="Crawford M."/>
            <person name="Camaro F."/>
            <person name="Devon K."/>
            <person name="Engels R."/>
            <person name="Hammond M."/>
            <person name="Howarth C."/>
            <person name="Koehrsen M."/>
            <person name="Lawson D."/>
            <person name="Montgomery P."/>
            <person name="Nene V."/>
            <person name="Nusbaum C."/>
            <person name="Puiu D."/>
            <person name="Romero-Severson J."/>
            <person name="Severson D.W."/>
            <person name="Shumway M."/>
            <person name="Sisk P."/>
            <person name="Stolte C."/>
            <person name="Zeng Q."/>
            <person name="Eisenstadt E."/>
            <person name="Fraser-Liggett C."/>
            <person name="Strausberg R."/>
            <person name="Galagan J."/>
            <person name="Birren B."/>
            <person name="Collins F.H."/>
        </authorList>
    </citation>
    <scope>NUCLEOTIDE SEQUENCE [LARGE SCALE GENOMIC DNA]</scope>
    <source>
        <strain evidence="2">JHB</strain>
    </source>
</reference>
<accession>B0XJD4</accession>
<keyword evidence="4" id="KW-1185">Reference proteome</keyword>
<feature type="compositionally biased region" description="Basic and acidic residues" evidence="1">
    <location>
        <begin position="82"/>
        <end position="210"/>
    </location>
</feature>
<dbReference type="HOGENOM" id="CLU_521000_0_0_1"/>
<dbReference type="InParanoid" id="B0XJD4"/>
<gene>
    <name evidence="3" type="primary">6053719</name>
    <name evidence="2" type="ORF">CpipJ_CPIJ019506</name>
</gene>
<dbReference type="KEGG" id="cqu:CpipJ_CPIJ019506"/>
<dbReference type="AlphaFoldDB" id="B0XJD4"/>
<proteinExistence type="predicted"/>
<organism>
    <name type="scientific">Culex quinquefasciatus</name>
    <name type="common">Southern house mosquito</name>
    <name type="synonym">Culex pungens</name>
    <dbReference type="NCBI Taxonomy" id="7176"/>
    <lineage>
        <taxon>Eukaryota</taxon>
        <taxon>Metazoa</taxon>
        <taxon>Ecdysozoa</taxon>
        <taxon>Arthropoda</taxon>
        <taxon>Hexapoda</taxon>
        <taxon>Insecta</taxon>
        <taxon>Pterygota</taxon>
        <taxon>Neoptera</taxon>
        <taxon>Endopterygota</taxon>
        <taxon>Diptera</taxon>
        <taxon>Nematocera</taxon>
        <taxon>Culicoidea</taxon>
        <taxon>Culicidae</taxon>
        <taxon>Culicinae</taxon>
        <taxon>Culicini</taxon>
        <taxon>Culex</taxon>
        <taxon>Culex</taxon>
    </lineage>
</organism>
<feature type="region of interest" description="Disordered" evidence="1">
    <location>
        <begin position="76"/>
        <end position="212"/>
    </location>
</feature>
<dbReference type="EnsemblMetazoa" id="CPIJ019506-RA">
    <property type="protein sequence ID" value="CPIJ019506-PA"/>
    <property type="gene ID" value="CPIJ019506"/>
</dbReference>
<evidence type="ECO:0000313" key="2">
    <source>
        <dbReference type="EMBL" id="EDS30222.1"/>
    </source>
</evidence>
<sequence length="523" mass="59735">MLQRCKSEARFLANKIMLEGKIKVEGFTLNRAAVHRRRRRGKFDVVYTIKNLILINILGRDAEWVFKESVRTAPNHGCQTERVGKKNEQETRNKKQETRNKKQETRNKKQETRNKKQETRNKKQETRNKKQETRNKKQETRNKKQETRNKKQETRNKKQETRNKKQETRNKKQETRNKKQETRNKKQETRNKKQETRNKKQETRNKKQELLMKPAKVDVPVLFQQKAHKLISTSFGLSQSSPHLTQPQTRSSELIHWPKGTRYNLSSLLSDKKNEQVKPFGSGNSMLLANNKSHFPEKMGQSECLWAGKTKFSGDQLEGPLDFTASAQQCEGFRTLEWMLAVGGGCPGRQKCKREDNAQMTGGYPLNLYNLQGAFGLNLPSAAGKTWPHDTCARCDEMTYIFFTAAAASLPLEQKVFFAGFSTPFFRDGVNICVEVEEAEQVLCSSVDDAYFNVTVSTQALETSKHIALAAACGRTSIEWWRNLKPARHHNTPSSKPRVEAPAESVSVAALTLAPVVGAHSLG</sequence>
<dbReference type="EMBL" id="DS233490">
    <property type="protein sequence ID" value="EDS30222.1"/>
    <property type="molecule type" value="Genomic_DNA"/>
</dbReference>
<dbReference type="eggNOG" id="ENOG502S4ZJ">
    <property type="taxonomic scope" value="Eukaryota"/>
</dbReference>